<sequence>MPSEYEALLDLIAAHPGADRDELRELAGDDDRVDADAVGDLLDDALARDDALEANGSHWVMRTGRFHPDEYDHPLTGEWRDDEL</sequence>
<dbReference type="eggNOG" id="arCOG10795">
    <property type="taxonomic scope" value="Archaea"/>
</dbReference>
<keyword evidence="2" id="KW-1185">Reference proteome</keyword>
<organism evidence="1 2">
    <name type="scientific">Halorubrum saccharovorum DSM 1137</name>
    <dbReference type="NCBI Taxonomy" id="1227484"/>
    <lineage>
        <taxon>Archaea</taxon>
        <taxon>Methanobacteriati</taxon>
        <taxon>Methanobacteriota</taxon>
        <taxon>Stenosarchaea group</taxon>
        <taxon>Halobacteria</taxon>
        <taxon>Halobacteriales</taxon>
        <taxon>Haloferacaceae</taxon>
        <taxon>Halorubrum</taxon>
    </lineage>
</organism>
<dbReference type="EMBL" id="AOJE01000051">
    <property type="protein sequence ID" value="ELZ38751.1"/>
    <property type="molecule type" value="Genomic_DNA"/>
</dbReference>
<proteinExistence type="predicted"/>
<dbReference type="PATRIC" id="fig|1227484.4.peg.1853"/>
<name>M0DTB1_9EURY</name>
<dbReference type="Proteomes" id="UP000011514">
    <property type="component" value="Unassembled WGS sequence"/>
</dbReference>
<dbReference type="RefSeq" id="WP_004048487.1">
    <property type="nucleotide sequence ID" value="NZ_AOJE01000051.1"/>
</dbReference>
<evidence type="ECO:0000313" key="2">
    <source>
        <dbReference type="Proteomes" id="UP000011514"/>
    </source>
</evidence>
<dbReference type="OrthoDB" id="331049at2157"/>
<reference evidence="1 2" key="1">
    <citation type="journal article" date="2014" name="PLoS Genet.">
        <title>Phylogenetically driven sequencing of extremely halophilic archaea reveals strategies for static and dynamic osmo-response.</title>
        <authorList>
            <person name="Becker E.A."/>
            <person name="Seitzer P.M."/>
            <person name="Tritt A."/>
            <person name="Larsen D."/>
            <person name="Krusor M."/>
            <person name="Yao A.I."/>
            <person name="Wu D."/>
            <person name="Madern D."/>
            <person name="Eisen J.A."/>
            <person name="Darling A.E."/>
            <person name="Facciotti M.T."/>
        </authorList>
    </citation>
    <scope>NUCLEOTIDE SEQUENCE [LARGE SCALE GENOMIC DNA]</scope>
    <source>
        <strain evidence="1 2">DSM 1137</strain>
    </source>
</reference>
<dbReference type="STRING" id="1227484.C471_09280"/>
<evidence type="ECO:0000313" key="1">
    <source>
        <dbReference type="EMBL" id="ELZ38751.1"/>
    </source>
</evidence>
<protein>
    <submittedName>
        <fullName evidence="1">Uncharacterized protein</fullName>
    </submittedName>
</protein>
<dbReference type="AlphaFoldDB" id="M0DTB1"/>
<accession>M0DTB1</accession>
<gene>
    <name evidence="1" type="ORF">C471_09280</name>
</gene>
<comment type="caution">
    <text evidence="1">The sequence shown here is derived from an EMBL/GenBank/DDBJ whole genome shotgun (WGS) entry which is preliminary data.</text>
</comment>